<dbReference type="Proteomes" id="UP000577419">
    <property type="component" value="Unassembled WGS sequence"/>
</dbReference>
<dbReference type="NCBIfam" id="TIGR01378">
    <property type="entry name" value="thi_PPkinase"/>
    <property type="match status" value="1"/>
</dbReference>
<dbReference type="EC" id="2.7.6.2" evidence="6"/>
<reference evidence="6" key="1">
    <citation type="journal article" date="2020" name="bioRxiv">
        <title>A rank-normalized archaeal taxonomy based on genome phylogeny resolves widespread incomplete and uneven classifications.</title>
        <authorList>
            <person name="Rinke C."/>
            <person name="Chuvochina M."/>
            <person name="Mussig A.J."/>
            <person name="Chaumeil P.-A."/>
            <person name="Waite D.W."/>
            <person name="Whitman W.B."/>
            <person name="Parks D.H."/>
            <person name="Hugenholtz P."/>
        </authorList>
    </citation>
    <scope>NUCLEOTIDE SEQUENCE</scope>
    <source>
        <strain evidence="6">UBA10011</strain>
    </source>
</reference>
<dbReference type="EMBL" id="JAGVWF010000047">
    <property type="protein sequence ID" value="MBS3059459.1"/>
    <property type="molecule type" value="Genomic_DNA"/>
</dbReference>
<dbReference type="SUPFAM" id="SSF63862">
    <property type="entry name" value="Thiamin pyrophosphokinase, substrate-binding domain"/>
    <property type="match status" value="1"/>
</dbReference>
<organism evidence="6 8">
    <name type="scientific">Candidatus Iainarchaeum sp</name>
    <dbReference type="NCBI Taxonomy" id="3101447"/>
    <lineage>
        <taxon>Archaea</taxon>
        <taxon>Candidatus Iainarchaeota</taxon>
        <taxon>Candidatus Iainarchaeia</taxon>
        <taxon>Candidatus Iainarchaeales</taxon>
        <taxon>Candidatus Iainarchaeaceae</taxon>
        <taxon>Candidatus Iainarchaeum</taxon>
    </lineage>
</organism>
<dbReference type="SUPFAM" id="SSF63999">
    <property type="entry name" value="Thiamin pyrophosphokinase, catalytic domain"/>
    <property type="match status" value="1"/>
</dbReference>
<evidence type="ECO:0000313" key="8">
    <source>
        <dbReference type="Proteomes" id="UP000577419"/>
    </source>
</evidence>
<accession>A0A7J4IUL3</accession>
<feature type="domain" description="Thiamin pyrophosphokinase thiamin-binding" evidence="5">
    <location>
        <begin position="144"/>
        <end position="203"/>
    </location>
</feature>
<evidence type="ECO:0000256" key="2">
    <source>
        <dbReference type="ARBA" id="ARBA00022741"/>
    </source>
</evidence>
<dbReference type="GO" id="GO:0004788">
    <property type="term" value="F:thiamine diphosphokinase activity"/>
    <property type="evidence" value="ECO:0007669"/>
    <property type="project" value="UniProtKB-EC"/>
</dbReference>
<dbReference type="PANTHER" id="PTHR41299:SF1">
    <property type="entry name" value="THIAMINE PYROPHOSPHOKINASE"/>
    <property type="match status" value="1"/>
</dbReference>
<keyword evidence="1 6" id="KW-0808">Transferase</keyword>
<dbReference type="Pfam" id="PF04265">
    <property type="entry name" value="TPK_B1_binding"/>
    <property type="match status" value="1"/>
</dbReference>
<evidence type="ECO:0000313" key="6">
    <source>
        <dbReference type="EMBL" id="HIH08520.1"/>
    </source>
</evidence>
<keyword evidence="2" id="KW-0547">Nucleotide-binding</keyword>
<reference evidence="7" key="3">
    <citation type="submission" date="2021-05" db="EMBL/GenBank/DDBJ databases">
        <title>Protein family content uncovers lineage relationships and bacterial pathway maintenance mechanisms in DPANN archaea.</title>
        <authorList>
            <person name="Castelle C.J."/>
            <person name="Meheust R."/>
            <person name="Jaffe A.L."/>
            <person name="Seitz K."/>
            <person name="Gong X."/>
            <person name="Baker B.J."/>
            <person name="Banfield J.F."/>
        </authorList>
    </citation>
    <scope>NUCLEOTIDE SEQUENCE</scope>
    <source>
        <strain evidence="7">RIFCSPHIGHO2_01_FULL_GW2011_AR10_43_9</strain>
    </source>
</reference>
<sequence>MPRKAVLVCNGSIDSKNLRMHLSSDDFIIAVDGGANKLLGIGFRPNLLVGDMDSISERARKEFSDVKSLVFPREKDFVDLEHAIQYCVEKNFSEVLILGAIGSRVDMSLTNVFLLLKFPEKMKAMIVHKNQEIFVIRKSATIEGIPGEIVSIFSIAGEARGLTLKGFKYELNDYLLQFGIGKGLSNELKEKKAVVSVSSGKLLCVHFKNYY</sequence>
<dbReference type="GO" id="GO:0030975">
    <property type="term" value="F:thiamine binding"/>
    <property type="evidence" value="ECO:0007669"/>
    <property type="project" value="InterPro"/>
</dbReference>
<keyword evidence="3 6" id="KW-0418">Kinase</keyword>
<protein>
    <submittedName>
        <fullName evidence="6">Thiamine diphosphokinase</fullName>
        <ecNumber evidence="6">2.7.6.2</ecNumber>
    </submittedName>
</protein>
<keyword evidence="4" id="KW-0067">ATP-binding</keyword>
<dbReference type="EMBL" id="DUFG01000018">
    <property type="protein sequence ID" value="HIH08520.1"/>
    <property type="molecule type" value="Genomic_DNA"/>
</dbReference>
<comment type="caution">
    <text evidence="6">The sequence shown here is derived from an EMBL/GenBank/DDBJ whole genome shotgun (WGS) entry which is preliminary data.</text>
</comment>
<dbReference type="InterPro" id="IPR007371">
    <property type="entry name" value="TPK_catalytic"/>
</dbReference>
<dbReference type="GO" id="GO:0016301">
    <property type="term" value="F:kinase activity"/>
    <property type="evidence" value="ECO:0007669"/>
    <property type="project" value="UniProtKB-KW"/>
</dbReference>
<evidence type="ECO:0000259" key="5">
    <source>
        <dbReference type="SMART" id="SM00983"/>
    </source>
</evidence>
<dbReference type="InterPro" id="IPR036371">
    <property type="entry name" value="TPK_B1-bd_sf"/>
</dbReference>
<evidence type="ECO:0000313" key="7">
    <source>
        <dbReference type="EMBL" id="MBS3059459.1"/>
    </source>
</evidence>
<reference evidence="7" key="2">
    <citation type="submission" date="2021-03" db="EMBL/GenBank/DDBJ databases">
        <authorList>
            <person name="Jaffe A."/>
        </authorList>
    </citation>
    <scope>NUCLEOTIDE SEQUENCE</scope>
    <source>
        <strain evidence="7">RIFCSPHIGHO2_01_FULL_GW2011_AR10_43_9</strain>
    </source>
</reference>
<evidence type="ECO:0000256" key="4">
    <source>
        <dbReference type="ARBA" id="ARBA00022840"/>
    </source>
</evidence>
<dbReference type="GO" id="GO:0009229">
    <property type="term" value="P:thiamine diphosphate biosynthetic process"/>
    <property type="evidence" value="ECO:0007669"/>
    <property type="project" value="InterPro"/>
</dbReference>
<dbReference type="CDD" id="cd07995">
    <property type="entry name" value="TPK"/>
    <property type="match status" value="1"/>
</dbReference>
<dbReference type="Gene3D" id="3.40.50.10240">
    <property type="entry name" value="Thiamin pyrophosphokinase, catalytic domain"/>
    <property type="match status" value="1"/>
</dbReference>
<evidence type="ECO:0000256" key="1">
    <source>
        <dbReference type="ARBA" id="ARBA00022679"/>
    </source>
</evidence>
<dbReference type="InterPro" id="IPR036759">
    <property type="entry name" value="TPK_catalytic_sf"/>
</dbReference>
<dbReference type="GO" id="GO:0005524">
    <property type="term" value="F:ATP binding"/>
    <property type="evidence" value="ECO:0007669"/>
    <property type="project" value="UniProtKB-KW"/>
</dbReference>
<dbReference type="InterPro" id="IPR007373">
    <property type="entry name" value="Thiamin_PyroPKinase_B1-bd"/>
</dbReference>
<dbReference type="SMART" id="SM00983">
    <property type="entry name" value="TPK_B1_binding"/>
    <property type="match status" value="1"/>
</dbReference>
<dbReference type="Pfam" id="PF04263">
    <property type="entry name" value="TPK_catalytic"/>
    <property type="match status" value="1"/>
</dbReference>
<dbReference type="InterPro" id="IPR006282">
    <property type="entry name" value="Thi_PPkinase"/>
</dbReference>
<proteinExistence type="predicted"/>
<evidence type="ECO:0000256" key="3">
    <source>
        <dbReference type="ARBA" id="ARBA00022777"/>
    </source>
</evidence>
<gene>
    <name evidence="6" type="ORF">HA237_04065</name>
    <name evidence="7" type="ORF">J4224_03495</name>
</gene>
<dbReference type="GO" id="GO:0006772">
    <property type="term" value="P:thiamine metabolic process"/>
    <property type="evidence" value="ECO:0007669"/>
    <property type="project" value="InterPro"/>
</dbReference>
<name>A0A7J4IUL3_9ARCH</name>
<dbReference type="AlphaFoldDB" id="A0A7J4IUL3"/>
<dbReference type="InterPro" id="IPR053149">
    <property type="entry name" value="TPK"/>
</dbReference>
<dbReference type="Proteomes" id="UP000683213">
    <property type="component" value="Unassembled WGS sequence"/>
</dbReference>
<dbReference type="PANTHER" id="PTHR41299">
    <property type="entry name" value="THIAMINE PYROPHOSPHOKINASE"/>
    <property type="match status" value="1"/>
</dbReference>